<dbReference type="RefSeq" id="WP_063365676.1">
    <property type="nucleotide sequence ID" value="NZ_AQHB01000049.1"/>
</dbReference>
<dbReference type="SUPFAM" id="SSF55486">
    <property type="entry name" value="Metalloproteases ('zincins'), catalytic domain"/>
    <property type="match status" value="1"/>
</dbReference>
<feature type="transmembrane region" description="Helical" evidence="1">
    <location>
        <begin position="333"/>
        <end position="354"/>
    </location>
</feature>
<proteinExistence type="predicted"/>
<feature type="transmembrane region" description="Helical" evidence="1">
    <location>
        <begin position="106"/>
        <end position="130"/>
    </location>
</feature>
<evidence type="ECO:0000313" key="3">
    <source>
        <dbReference type="Proteomes" id="UP000076643"/>
    </source>
</evidence>
<accession>A0A166VV17</accession>
<keyword evidence="1" id="KW-0812">Transmembrane</keyword>
<organism evidence="2 3">
    <name type="scientific">Pseudoalteromonas luteoviolacea DSM 6061</name>
    <dbReference type="NCBI Taxonomy" id="1365250"/>
    <lineage>
        <taxon>Bacteria</taxon>
        <taxon>Pseudomonadati</taxon>
        <taxon>Pseudomonadota</taxon>
        <taxon>Gammaproteobacteria</taxon>
        <taxon>Alteromonadales</taxon>
        <taxon>Pseudoalteromonadaceae</taxon>
        <taxon>Pseudoalteromonas</taxon>
    </lineage>
</organism>
<feature type="transmembrane region" description="Helical" evidence="1">
    <location>
        <begin position="182"/>
        <end position="201"/>
    </location>
</feature>
<gene>
    <name evidence="2" type="ORF">N475_19795</name>
</gene>
<evidence type="ECO:0000256" key="1">
    <source>
        <dbReference type="SAM" id="Phobius"/>
    </source>
</evidence>
<keyword evidence="3" id="KW-1185">Reference proteome</keyword>
<dbReference type="Gene3D" id="1.10.390.10">
    <property type="entry name" value="Neutral Protease Domain 2"/>
    <property type="match status" value="1"/>
</dbReference>
<feature type="transmembrane region" description="Helical" evidence="1">
    <location>
        <begin position="55"/>
        <end position="76"/>
    </location>
</feature>
<dbReference type="AlphaFoldDB" id="A0A166VV17"/>
<keyword evidence="1" id="KW-0472">Membrane</keyword>
<keyword evidence="1" id="KW-1133">Transmembrane helix</keyword>
<dbReference type="InterPro" id="IPR027268">
    <property type="entry name" value="Peptidase_M4/M1_CTD_sf"/>
</dbReference>
<feature type="transmembrane region" description="Helical" evidence="1">
    <location>
        <begin position="249"/>
        <end position="266"/>
    </location>
</feature>
<dbReference type="EMBL" id="AUYB01000121">
    <property type="protein sequence ID" value="KZN33816.1"/>
    <property type="molecule type" value="Genomic_DNA"/>
</dbReference>
<feature type="transmembrane region" description="Helical" evidence="1">
    <location>
        <begin position="457"/>
        <end position="479"/>
    </location>
</feature>
<sequence>MFVTSFLFELKYRLRSLATWGCLIAMIIMGYREMLGGEWDALMQSGRVARNSPYAIYYLFMYYTFWAATVGSALVIPTLLRDLNSKTADYLYSFDINSKHYFLGKYLACLVIVLLVMSSVAIAMVTLPVVSNLFGLYPNSDFIATSWPHILHAMLLWVLPACVVYTAIPFALTALTGRATPAYAAMMMAVGSFVMITALFGDGAPQAPWLQIMDPLGKVTVEGQIFYWTAEQRMVQFLSLDGALLYNRLLYLALALTLLAIAWWRFDLAKFRTSNSQTSSAKPAAKAQQPTHRSRQINTSPLTLMTKNAVTYWVKFSAHAGYLQARQIITNKAFFFSMFTLTLMLIIAGLSYRLPGIEGSSAILPKTYTLLPVLIYPSLIFTMLAAAFFVVDQCHKDHQLNTAQLVAVCPAPDWHAPLSHIISAVIVAIVLMLVPVSGLVGAQLIQGYIDPDWQSLLHLSFIVLLPLMLAYVFIAIISYGLLQSKVAAQVLAVMLCISPAIFNETNAVENFMYLWAWPSIAQLSELASTEQFILRDLNLMLYWLSFYSVLLVLVSWLWPRGMIAPFKERLMSLPQKVAPCSLAIMLLAGTVFIFQAKSVHQDMIIDGQFETQSDGYIAQVDYESRYRQFNTQPKPKISHAEIAISLYPDKRAVQYIANLTLTNPYKQAIEQLFINTNDFTEIEQVSTFGSTLSSVTTDHTHHVSLWDLNSPLAFGHRRQLSIEASVRYQGYSNRATNYLGKITNHASYIDADFWPTLGFEKDKIIKDNALRDKFKLAPLAPDFFSQSDTSDVYQHNDADLITYTLKIEAPSDQVVVAPGELVGQQSLDKRQTYEYEITTPSHWKPAIVSAAYQTRQSVWTSPNTGQKIPIELFYFNADEIIIETMLKRAKHALEHGESVFGTYPYNSLKIAALPQGMGEQSVSANLVLIPEMAAWQHNYRQLPSIDWLAYTVHRAVAQVWWQNIAIANTTGYPLLSQGIPTWFALTKSGLSGEARQQLLATITDDYLLARTKESAEEKSALTLTHQPYANSKSQLAVYAASQLIGEDKFNQVIEDVVLSYHAQKGMQFVSALHLYRNLSQAVSHPKHKKQLYALYQQVVLHDFTIHNLQIEQLNDNHYSLVADLKAVSIEQQHGEALRVPYTGAASVTMYFEQTGDFESHAQEVYFNQGQAKLRMYLPQPPSKLFLNENGAFVDIAYSDNVRQL</sequence>
<evidence type="ECO:0008006" key="4">
    <source>
        <dbReference type="Google" id="ProtNLM"/>
    </source>
</evidence>
<feature type="transmembrane region" description="Helical" evidence="1">
    <location>
        <begin position="374"/>
        <end position="391"/>
    </location>
</feature>
<feature type="transmembrane region" description="Helical" evidence="1">
    <location>
        <begin position="150"/>
        <end position="175"/>
    </location>
</feature>
<feature type="transmembrane region" description="Helical" evidence="1">
    <location>
        <begin position="12"/>
        <end position="31"/>
    </location>
</feature>
<dbReference type="PATRIC" id="fig|1365250.3.peg.3662"/>
<evidence type="ECO:0000313" key="2">
    <source>
        <dbReference type="EMBL" id="KZN33816.1"/>
    </source>
</evidence>
<comment type="caution">
    <text evidence="2">The sequence shown here is derived from an EMBL/GenBank/DDBJ whole genome shotgun (WGS) entry which is preliminary data.</text>
</comment>
<dbReference type="Proteomes" id="UP000076643">
    <property type="component" value="Unassembled WGS sequence"/>
</dbReference>
<name>A0A166VV17_9GAMM</name>
<feature type="transmembrane region" description="Helical" evidence="1">
    <location>
        <begin position="421"/>
        <end position="445"/>
    </location>
</feature>
<protein>
    <recommendedName>
        <fullName evidence="4">Peptidase M1 membrane alanine aminopeptidase domain-containing protein</fullName>
    </recommendedName>
</protein>
<feature type="transmembrane region" description="Helical" evidence="1">
    <location>
        <begin position="540"/>
        <end position="558"/>
    </location>
</feature>
<reference evidence="2 3" key="1">
    <citation type="submission" date="2013-07" db="EMBL/GenBank/DDBJ databases">
        <title>Comparative Genomic and Metabolomic Analysis of Twelve Strains of Pseudoalteromonas luteoviolacea.</title>
        <authorList>
            <person name="Vynne N.G."/>
            <person name="Mansson M."/>
            <person name="Gram L."/>
        </authorList>
    </citation>
    <scope>NUCLEOTIDE SEQUENCE [LARGE SCALE GENOMIC DNA]</scope>
    <source>
        <strain evidence="2 3">DSM 6061</strain>
    </source>
</reference>